<dbReference type="SUPFAM" id="SSF46934">
    <property type="entry name" value="UBA-like"/>
    <property type="match status" value="1"/>
</dbReference>
<proteinExistence type="predicted"/>
<comment type="caution">
    <text evidence="8">The sequence shown here is derived from an EMBL/GenBank/DDBJ whole genome shotgun (WGS) entry which is preliminary data.</text>
</comment>
<dbReference type="Pfam" id="PF14555">
    <property type="entry name" value="UBA_4"/>
    <property type="match status" value="1"/>
</dbReference>
<dbReference type="GO" id="GO:0043130">
    <property type="term" value="F:ubiquitin binding"/>
    <property type="evidence" value="ECO:0007669"/>
    <property type="project" value="TreeGrafter"/>
</dbReference>
<dbReference type="InterPro" id="IPR032350">
    <property type="entry name" value="Nbr1_FW"/>
</dbReference>
<evidence type="ECO:0000256" key="4">
    <source>
        <dbReference type="ARBA" id="ARBA00022833"/>
    </source>
</evidence>
<protein>
    <recommendedName>
        <fullName evidence="7">Nbr1 FW domain-containing protein</fullName>
    </recommendedName>
</protein>
<dbReference type="PANTHER" id="PTHR20930">
    <property type="entry name" value="OVARIAN CARCINOMA ANTIGEN CA125-RELATED"/>
    <property type="match status" value="1"/>
</dbReference>
<feature type="domain" description="Nbr1 FW" evidence="7">
    <location>
        <begin position="80"/>
        <end position="177"/>
    </location>
</feature>
<dbReference type="InterPro" id="IPR039517">
    <property type="entry name" value="C6orf106_UBA-like"/>
</dbReference>
<evidence type="ECO:0000256" key="3">
    <source>
        <dbReference type="ARBA" id="ARBA00022771"/>
    </source>
</evidence>
<evidence type="ECO:0000256" key="2">
    <source>
        <dbReference type="ARBA" id="ARBA00022723"/>
    </source>
</evidence>
<feature type="compositionally biased region" description="Polar residues" evidence="6">
    <location>
        <begin position="202"/>
        <end position="219"/>
    </location>
</feature>
<accession>A0AA88HNV5</accession>
<dbReference type="CDD" id="cd14349">
    <property type="entry name" value="UBA_CF106"/>
    <property type="match status" value="1"/>
</dbReference>
<keyword evidence="3" id="KW-0863">Zinc-finger</keyword>
<evidence type="ECO:0000256" key="6">
    <source>
        <dbReference type="SAM" id="MobiDB-lite"/>
    </source>
</evidence>
<dbReference type="EMBL" id="JAVRJZ010000012">
    <property type="protein sequence ID" value="KAK2715285.1"/>
    <property type="molecule type" value="Genomic_DNA"/>
</dbReference>
<dbReference type="GO" id="GO:0005776">
    <property type="term" value="C:autophagosome"/>
    <property type="evidence" value="ECO:0007669"/>
    <property type="project" value="UniProtKB-SubCell"/>
</dbReference>
<evidence type="ECO:0000313" key="9">
    <source>
        <dbReference type="Proteomes" id="UP001187531"/>
    </source>
</evidence>
<evidence type="ECO:0000313" key="8">
    <source>
        <dbReference type="EMBL" id="KAK2715285.1"/>
    </source>
</evidence>
<dbReference type="Pfam" id="PF16158">
    <property type="entry name" value="N_BRCA1_IG"/>
    <property type="match status" value="1"/>
</dbReference>
<comment type="subcellular location">
    <subcellularLocation>
        <location evidence="1">Cytoplasmic vesicle</location>
        <location evidence="1">Autophagosome</location>
    </subcellularLocation>
</comment>
<dbReference type="AlphaFoldDB" id="A0AA88HNV5"/>
<keyword evidence="5" id="KW-0968">Cytoplasmic vesicle</keyword>
<evidence type="ECO:0000256" key="5">
    <source>
        <dbReference type="ARBA" id="ARBA00023329"/>
    </source>
</evidence>
<keyword evidence="4" id="KW-0862">Zinc</keyword>
<name>A0AA88HNV5_ARTSF</name>
<evidence type="ECO:0000259" key="7">
    <source>
        <dbReference type="Pfam" id="PF16158"/>
    </source>
</evidence>
<dbReference type="GO" id="GO:0031410">
    <property type="term" value="C:cytoplasmic vesicle"/>
    <property type="evidence" value="ECO:0007669"/>
    <property type="project" value="UniProtKB-KW"/>
</dbReference>
<dbReference type="PANTHER" id="PTHR20930:SF0">
    <property type="entry name" value="PROTEIN ILRUN"/>
    <property type="match status" value="1"/>
</dbReference>
<reference evidence="8" key="1">
    <citation type="submission" date="2023-07" db="EMBL/GenBank/DDBJ databases">
        <title>Chromosome-level genome assembly of Artemia franciscana.</title>
        <authorList>
            <person name="Jo E."/>
        </authorList>
    </citation>
    <scope>NUCLEOTIDE SEQUENCE</scope>
    <source>
        <tissue evidence="8">Whole body</tissue>
    </source>
</reference>
<dbReference type="Proteomes" id="UP001187531">
    <property type="component" value="Unassembled WGS sequence"/>
</dbReference>
<organism evidence="8 9">
    <name type="scientific">Artemia franciscana</name>
    <name type="common">Brine shrimp</name>
    <name type="synonym">Artemia sanfranciscana</name>
    <dbReference type="NCBI Taxonomy" id="6661"/>
    <lineage>
        <taxon>Eukaryota</taxon>
        <taxon>Metazoa</taxon>
        <taxon>Ecdysozoa</taxon>
        <taxon>Arthropoda</taxon>
        <taxon>Crustacea</taxon>
        <taxon>Branchiopoda</taxon>
        <taxon>Anostraca</taxon>
        <taxon>Artemiidae</taxon>
        <taxon>Artemia</taxon>
    </lineage>
</organism>
<dbReference type="Gene3D" id="2.60.40.10">
    <property type="entry name" value="Immunoglobulins"/>
    <property type="match status" value="1"/>
</dbReference>
<feature type="region of interest" description="Disordered" evidence="6">
    <location>
        <begin position="193"/>
        <end position="219"/>
    </location>
</feature>
<dbReference type="CDD" id="cd14947">
    <property type="entry name" value="NBR1_like"/>
    <property type="match status" value="1"/>
</dbReference>
<dbReference type="InterPro" id="IPR013783">
    <property type="entry name" value="Ig-like_fold"/>
</dbReference>
<evidence type="ECO:0000256" key="1">
    <source>
        <dbReference type="ARBA" id="ARBA00004419"/>
    </source>
</evidence>
<dbReference type="InterPro" id="IPR009060">
    <property type="entry name" value="UBA-like_sf"/>
</dbReference>
<dbReference type="GO" id="GO:0016236">
    <property type="term" value="P:macroautophagy"/>
    <property type="evidence" value="ECO:0007669"/>
    <property type="project" value="TreeGrafter"/>
</dbReference>
<gene>
    <name evidence="8" type="ORF">QYM36_010058</name>
</gene>
<keyword evidence="2" id="KW-0479">Metal-binding</keyword>
<sequence length="219" mass="24328">MDEMEEFETGLLSQFQSMCTTDKDVLITQLKKFVGEEVTSSTAAFFLEMNNWNLQAAICSFFDFQHGNRLPSMAFVADITIGEGESIPPNTRFIKTWRVRNSGTDVWPEDTSLQYINGTQLSEASGVPVGMLVPSEERDISVDMISPSEAGIYTSYWRMTTSGGSYFGDPIWVIITVAEGGVMALTQQLSQLSAERPEHHLPTTSHNPFTSPSKATRYS</sequence>
<dbReference type="Gene3D" id="1.10.8.10">
    <property type="entry name" value="DNA helicase RuvA subunit, C-terminal domain"/>
    <property type="match status" value="1"/>
</dbReference>
<dbReference type="GO" id="GO:0008270">
    <property type="term" value="F:zinc ion binding"/>
    <property type="evidence" value="ECO:0007669"/>
    <property type="project" value="UniProtKB-KW"/>
</dbReference>
<dbReference type="FunFam" id="2.60.40.10:FF:000199">
    <property type="entry name" value="next to BRCA1 gene 1 protein-like"/>
    <property type="match status" value="1"/>
</dbReference>
<keyword evidence="9" id="KW-1185">Reference proteome</keyword>
<dbReference type="GO" id="GO:0000407">
    <property type="term" value="C:phagophore assembly site"/>
    <property type="evidence" value="ECO:0007669"/>
    <property type="project" value="TreeGrafter"/>
</dbReference>